<evidence type="ECO:0000313" key="2">
    <source>
        <dbReference type="Proteomes" id="UP001476807"/>
    </source>
</evidence>
<dbReference type="Gene3D" id="2.60.40.10">
    <property type="entry name" value="Immunoglobulins"/>
    <property type="match status" value="1"/>
</dbReference>
<proteinExistence type="predicted"/>
<accession>A0ABV1RRS5</accession>
<protein>
    <submittedName>
        <fullName evidence="1">T9SS C-terminal target domain-containing protein</fullName>
    </submittedName>
</protein>
<dbReference type="Proteomes" id="UP001476807">
    <property type="component" value="Unassembled WGS sequence"/>
</dbReference>
<keyword evidence="2" id="KW-1185">Reference proteome</keyword>
<comment type="caution">
    <text evidence="1">The sequence shown here is derived from an EMBL/GenBank/DDBJ whole genome shotgun (WGS) entry which is preliminary data.</text>
</comment>
<evidence type="ECO:0000313" key="1">
    <source>
        <dbReference type="EMBL" id="MER2997071.1"/>
    </source>
</evidence>
<sequence length="416" mass="45405">MSVAFSEDAAAQISINPFTKSYTQDFNALPASGTGTWEHGKQYFPGWYLFRTAPVTTTLTAGTGSHNAGGLYSFGLSGSTDRALGSIASATSTVGEFSWGLLIQNNTGQTITSLNISYTGEQWRSARAATPQHLLSFWYATGADPTAFNLSPKSDVGWTNVKELDFIGPVFYAAGGALNGNDPANKRYLTTSIPVTIPDKGYVMLRWKDLDEFENDHGLAIDDFSLTWSTQVSGGPTILPVELVSFKALASNNAVQLSWATASEKDNSHFIVERSLDGKAFTTIATITGKGTSSIRSNYIFTDEDPLPSISYYRLKQVDFDGTFEYSKVVSVKMQVIRKAVLYPTITSDVLQLDLPETTAYALNIVDLAGKEVYSPTLQNGRRHYAIEVGKLRAGTYSLIVTNEAGFRQVLRFVKR</sequence>
<dbReference type="RefSeq" id="WP_350411435.1">
    <property type="nucleotide sequence ID" value="NZ_JBEOKT010000004.1"/>
</dbReference>
<gene>
    <name evidence="1" type="ORF">ABS362_05900</name>
</gene>
<name>A0ABV1RRS5_9BACT</name>
<organism evidence="1 2">
    <name type="scientific">Pontibacter populi</name>
    <dbReference type="NCBI Taxonomy" id="890055"/>
    <lineage>
        <taxon>Bacteria</taxon>
        <taxon>Pseudomonadati</taxon>
        <taxon>Bacteroidota</taxon>
        <taxon>Cytophagia</taxon>
        <taxon>Cytophagales</taxon>
        <taxon>Hymenobacteraceae</taxon>
        <taxon>Pontibacter</taxon>
    </lineage>
</organism>
<reference evidence="1 2" key="1">
    <citation type="submission" date="2024-06" db="EMBL/GenBank/DDBJ databases">
        <title>Pontibacter populi HYL7-15.</title>
        <authorList>
            <person name="Kim M.K."/>
        </authorList>
    </citation>
    <scope>NUCLEOTIDE SEQUENCE [LARGE SCALE GENOMIC DNA]</scope>
    <source>
        <strain evidence="1 2">HYL7-15</strain>
    </source>
</reference>
<dbReference type="InterPro" id="IPR013783">
    <property type="entry name" value="Ig-like_fold"/>
</dbReference>
<dbReference type="EMBL" id="JBEOKT010000004">
    <property type="protein sequence ID" value="MER2997071.1"/>
    <property type="molecule type" value="Genomic_DNA"/>
</dbReference>